<keyword evidence="3" id="KW-1185">Reference proteome</keyword>
<evidence type="ECO:0000313" key="3">
    <source>
        <dbReference type="Proteomes" id="UP000640052"/>
    </source>
</evidence>
<keyword evidence="1" id="KW-0812">Transmembrane</keyword>
<proteinExistence type="predicted"/>
<dbReference type="EMBL" id="BOOA01000190">
    <property type="protein sequence ID" value="GIH29822.1"/>
    <property type="molecule type" value="Genomic_DNA"/>
</dbReference>
<keyword evidence="1" id="KW-1133">Transmembrane helix</keyword>
<name>A0A919UT13_9ACTN</name>
<dbReference type="RefSeq" id="WP_204046465.1">
    <property type="nucleotide sequence ID" value="NZ_BOOA01000190.1"/>
</dbReference>
<dbReference type="AlphaFoldDB" id="A0A919UT13"/>
<dbReference type="Proteomes" id="UP000640052">
    <property type="component" value="Unassembled WGS sequence"/>
</dbReference>
<evidence type="ECO:0000313" key="2">
    <source>
        <dbReference type="EMBL" id="GIH29822.1"/>
    </source>
</evidence>
<keyword evidence="1" id="KW-0472">Membrane</keyword>
<sequence>MSQAEDAKPGSLPMIGGLLLLLLSASLAGVAWVGYERGVPGVPNKPPEQAGGVVLYAPPDVEFDTLISYSQKGSPYSPLPPLAADSILIEIRFTTTHRSPFVIVAGFRGDARLTQSSFPGEKAFDIDEATIGRYDDRLFWPLNSQRALSGEGENAPGPATIRYTYDVAKEPVTAGNTMVITGGALAHPVFSSDNARTAIRTKRLHQVARCPALSDPAAATSFSREQWLNAGLPTCRSDYGLTDADQRHNRRQKTTINVVPAFSNPRLDFATRPVSGDAVLGWQFPGDETARVNASLTDLDEEARGQSYLFASGVAVGLATSLFPSSVKIIYDQLNQRRRWRRQQARQDPLPDETM</sequence>
<organism evidence="2 3">
    <name type="scientific">Acrocarpospora phusangensis</name>
    <dbReference type="NCBI Taxonomy" id="1070424"/>
    <lineage>
        <taxon>Bacteria</taxon>
        <taxon>Bacillati</taxon>
        <taxon>Actinomycetota</taxon>
        <taxon>Actinomycetes</taxon>
        <taxon>Streptosporangiales</taxon>
        <taxon>Streptosporangiaceae</taxon>
        <taxon>Acrocarpospora</taxon>
    </lineage>
</organism>
<feature type="transmembrane region" description="Helical" evidence="1">
    <location>
        <begin position="12"/>
        <end position="35"/>
    </location>
</feature>
<reference evidence="2" key="1">
    <citation type="submission" date="2021-01" db="EMBL/GenBank/DDBJ databases">
        <title>Whole genome shotgun sequence of Acrocarpospora phusangensis NBRC 108782.</title>
        <authorList>
            <person name="Komaki H."/>
            <person name="Tamura T."/>
        </authorList>
    </citation>
    <scope>NUCLEOTIDE SEQUENCE</scope>
    <source>
        <strain evidence="2">NBRC 108782</strain>
    </source>
</reference>
<comment type="caution">
    <text evidence="2">The sequence shown here is derived from an EMBL/GenBank/DDBJ whole genome shotgun (WGS) entry which is preliminary data.</text>
</comment>
<evidence type="ECO:0000256" key="1">
    <source>
        <dbReference type="SAM" id="Phobius"/>
    </source>
</evidence>
<gene>
    <name evidence="2" type="ORF">Aph01nite_81320</name>
</gene>
<protein>
    <submittedName>
        <fullName evidence="2">Uncharacterized protein</fullName>
    </submittedName>
</protein>
<accession>A0A919UT13</accession>